<feature type="binding site" evidence="5">
    <location>
        <position position="391"/>
    </location>
    <ligand>
        <name>pyridoxal 5'-phosphate</name>
        <dbReference type="ChEBI" id="CHEBI:597326"/>
    </ligand>
</feature>
<dbReference type="InterPro" id="IPR022644">
    <property type="entry name" value="De-COase2_N"/>
</dbReference>
<dbReference type="SUPFAM" id="SSF51419">
    <property type="entry name" value="PLP-binding barrel"/>
    <property type="match status" value="1"/>
</dbReference>
<keyword evidence="2 5" id="KW-0210">Decarboxylase</keyword>
<dbReference type="PRINTS" id="PR01181">
    <property type="entry name" value="DAPDCRBXLASE"/>
</dbReference>
<dbReference type="SUPFAM" id="SSF50621">
    <property type="entry name" value="Alanine racemase C-terminal domain-like"/>
    <property type="match status" value="1"/>
</dbReference>
<dbReference type="CDD" id="cd06828">
    <property type="entry name" value="PLPDE_III_DapDC"/>
    <property type="match status" value="1"/>
</dbReference>
<dbReference type="GO" id="GO:0030170">
    <property type="term" value="F:pyridoxal phosphate binding"/>
    <property type="evidence" value="ECO:0007669"/>
    <property type="project" value="UniProtKB-UniRule"/>
</dbReference>
<evidence type="ECO:0000259" key="10">
    <source>
        <dbReference type="Pfam" id="PF02784"/>
    </source>
</evidence>
<evidence type="ECO:0000256" key="3">
    <source>
        <dbReference type="ARBA" id="ARBA00022898"/>
    </source>
</evidence>
<feature type="binding site" evidence="5">
    <location>
        <begin position="291"/>
        <end position="294"/>
    </location>
    <ligand>
        <name>pyridoxal 5'-phosphate</name>
        <dbReference type="ChEBI" id="CHEBI:597326"/>
    </ligand>
</feature>
<evidence type="ECO:0000256" key="2">
    <source>
        <dbReference type="ARBA" id="ARBA00022793"/>
    </source>
</evidence>
<protein>
    <recommendedName>
        <fullName evidence="5 6">Diaminopimelate decarboxylase</fullName>
        <shortName evidence="5">DAP decarboxylase</shortName>
        <shortName evidence="5">DAPDC</shortName>
        <ecNumber evidence="5 6">4.1.1.20</ecNumber>
    </recommendedName>
</protein>
<evidence type="ECO:0000256" key="7">
    <source>
        <dbReference type="PIRSR" id="PIRSR600183-50"/>
    </source>
</evidence>
<comment type="cofactor">
    <cofactor evidence="1 5 7 8">
        <name>pyridoxal 5'-phosphate</name>
        <dbReference type="ChEBI" id="CHEBI:597326"/>
    </cofactor>
</comment>
<dbReference type="HAMAP" id="MF_02120">
    <property type="entry name" value="LysA"/>
    <property type="match status" value="1"/>
</dbReference>
<evidence type="ECO:0000256" key="8">
    <source>
        <dbReference type="RuleBase" id="RU003738"/>
    </source>
</evidence>
<evidence type="ECO:0000313" key="11">
    <source>
        <dbReference type="EMBL" id="OQA55787.1"/>
    </source>
</evidence>
<dbReference type="Gene3D" id="2.40.37.10">
    <property type="entry name" value="Lyase, Ornithine Decarboxylase, Chain A, domain 1"/>
    <property type="match status" value="1"/>
</dbReference>
<feature type="domain" description="Orn/DAP/Arg decarboxylase 2 N-terminal" evidence="10">
    <location>
        <begin position="43"/>
        <end position="297"/>
    </location>
</feature>
<feature type="domain" description="Orn/DAP/Arg decarboxylase 2 C-terminal" evidence="9">
    <location>
        <begin position="32"/>
        <end position="389"/>
    </location>
</feature>
<keyword evidence="4 5" id="KW-0456">Lyase</keyword>
<dbReference type="NCBIfam" id="TIGR01048">
    <property type="entry name" value="lysA"/>
    <property type="match status" value="1"/>
</dbReference>
<keyword evidence="5" id="KW-0028">Amino-acid biosynthesis</keyword>
<dbReference type="Gene3D" id="3.20.20.10">
    <property type="entry name" value="Alanine racemase"/>
    <property type="match status" value="1"/>
</dbReference>
<feature type="binding site" evidence="5">
    <location>
        <position position="294"/>
    </location>
    <ligand>
        <name>substrate</name>
    </ligand>
</feature>
<dbReference type="EC" id="4.1.1.20" evidence="5 6"/>
<dbReference type="PRINTS" id="PR01179">
    <property type="entry name" value="ODADCRBXLASE"/>
</dbReference>
<dbReference type="InterPro" id="IPR002986">
    <property type="entry name" value="DAP_deCOOHase_LysA"/>
</dbReference>
<dbReference type="Pfam" id="PF02784">
    <property type="entry name" value="Orn_Arg_deC_N"/>
    <property type="match status" value="1"/>
</dbReference>
<dbReference type="InterPro" id="IPR022643">
    <property type="entry name" value="De-COase2_C"/>
</dbReference>
<dbReference type="PANTHER" id="PTHR43727:SF2">
    <property type="entry name" value="GROUP IV DECARBOXYLASE"/>
    <property type="match status" value="1"/>
</dbReference>
<feature type="binding site" evidence="5">
    <location>
        <position position="331"/>
    </location>
    <ligand>
        <name>substrate</name>
    </ligand>
</feature>
<sequence length="442" mass="49524">MLGNKAFNQKNHLEIAGCDIVQLAEEFGTPLYVYDEALLRSNMKAYQNQAKKLYPNSTVAYAGKAFLCSAMCRLLDQESMWLDVVSGGEYYVARESGFPTERLLFHGNNKSPQERELVLKNGIGRWIIDSEWELTLLSKEAKKYLHGKLPVFFRITPGIDPHTHAYITTGKVDSKFGLTLVDGIAQRVIRQALSCESLEVKGLHCHIGSQIDSLEPFINTIKAMIRFMANFKEQNNLVFSELDLGGGLGVAYLEEQKGNFPSVKEYTEAIVETIREECKRYQYPPPKLFIEPGRSIVNDAGNTVYTVGTIKEIPGIKKYIAVDGGMTDNPRPILYGARYQAIVANRIHQGSPEMVSVVGKCCESGDVIIQQTEISPVQTGDILVVEGTGAYNYSMASNYNLIPRPGVVFIRNGKPYLVVRPESWYDLVRRDILPEYLIEKGE</sequence>
<keyword evidence="5 8" id="KW-0457">Lysine biosynthesis</keyword>
<dbReference type="InterPro" id="IPR000183">
    <property type="entry name" value="Orn/DAP/Arg_de-COase"/>
</dbReference>
<feature type="binding site" evidence="5">
    <location>
        <position position="391"/>
    </location>
    <ligand>
        <name>substrate</name>
    </ligand>
</feature>
<dbReference type="EMBL" id="MWBQ01000140">
    <property type="protein sequence ID" value="OQA55787.1"/>
    <property type="molecule type" value="Genomic_DNA"/>
</dbReference>
<dbReference type="UniPathway" id="UPA00034">
    <property type="reaction ID" value="UER00027"/>
</dbReference>
<dbReference type="InterPro" id="IPR029066">
    <property type="entry name" value="PLP-binding_barrel"/>
</dbReference>
<dbReference type="InterPro" id="IPR009006">
    <property type="entry name" value="Ala_racemase/Decarboxylase_C"/>
</dbReference>
<feature type="modified residue" description="N6-(pyridoxal phosphate)lysine" evidence="5 7">
    <location>
        <position position="64"/>
    </location>
</feature>
<reference evidence="11" key="1">
    <citation type="submission" date="2017-02" db="EMBL/GenBank/DDBJ databases">
        <title>Delving into the versatile metabolic prowess of the omnipresent phylum Bacteroidetes.</title>
        <authorList>
            <person name="Nobu M.K."/>
            <person name="Mei R."/>
            <person name="Narihiro T."/>
            <person name="Kuroda K."/>
            <person name="Liu W.-T."/>
        </authorList>
    </citation>
    <scope>NUCLEOTIDE SEQUENCE</scope>
    <source>
        <strain evidence="11">ADurb.Bin276</strain>
    </source>
</reference>
<dbReference type="Pfam" id="PF00278">
    <property type="entry name" value="Orn_DAP_Arg_deC"/>
    <property type="match status" value="1"/>
</dbReference>
<comment type="pathway">
    <text evidence="5 8">Amino-acid biosynthesis; L-lysine biosynthesis via DAP pathway; L-lysine from DL-2,6-diaminopimelate: step 1/1.</text>
</comment>
<evidence type="ECO:0000256" key="1">
    <source>
        <dbReference type="ARBA" id="ARBA00001933"/>
    </source>
</evidence>
<dbReference type="FunFam" id="3.20.20.10:FF:000003">
    <property type="entry name" value="Diaminopimelate decarboxylase"/>
    <property type="match status" value="1"/>
</dbReference>
<dbReference type="AlphaFoldDB" id="A0A1V5SMR6"/>
<organism evidence="11">
    <name type="scientific">Candidatus Atribacter allofermentans</name>
    <dbReference type="NCBI Taxonomy" id="1852833"/>
    <lineage>
        <taxon>Bacteria</taxon>
        <taxon>Pseudomonadati</taxon>
        <taxon>Atribacterota</taxon>
        <taxon>Atribacteria</taxon>
        <taxon>Atribacterales</taxon>
        <taxon>Atribacteraceae</taxon>
        <taxon>Atribacter</taxon>
    </lineage>
</organism>
<evidence type="ECO:0000259" key="9">
    <source>
        <dbReference type="Pfam" id="PF00278"/>
    </source>
</evidence>
<comment type="similarity">
    <text evidence="5">Belongs to the Orn/Lys/Arg decarboxylase class-II family. LysA subfamily.</text>
</comment>
<keyword evidence="3 5" id="KW-0663">Pyridoxal phosphate</keyword>
<dbReference type="GO" id="GO:0009089">
    <property type="term" value="P:lysine biosynthetic process via diaminopimelate"/>
    <property type="evidence" value="ECO:0007669"/>
    <property type="project" value="UniProtKB-UniRule"/>
</dbReference>
<evidence type="ECO:0000256" key="4">
    <source>
        <dbReference type="ARBA" id="ARBA00023239"/>
    </source>
</evidence>
<dbReference type="PANTHER" id="PTHR43727">
    <property type="entry name" value="DIAMINOPIMELATE DECARBOXYLASE"/>
    <property type="match status" value="1"/>
</dbReference>
<dbReference type="GO" id="GO:0008836">
    <property type="term" value="F:diaminopimelate decarboxylase activity"/>
    <property type="evidence" value="ECO:0007669"/>
    <property type="project" value="UniProtKB-UniRule"/>
</dbReference>
<evidence type="ECO:0000256" key="5">
    <source>
        <dbReference type="HAMAP-Rule" id="MF_02120"/>
    </source>
</evidence>
<accession>A0A1V5SMR6</accession>
<feature type="binding site" evidence="5">
    <location>
        <position position="247"/>
    </location>
    <ligand>
        <name>pyridoxal 5'-phosphate</name>
        <dbReference type="ChEBI" id="CHEBI:597326"/>
    </ligand>
</feature>
<comment type="function">
    <text evidence="5">Specifically catalyzes the decarboxylation of meso-diaminopimelate (meso-DAP) to L-lysine.</text>
</comment>
<name>A0A1V5SMR6_9BACT</name>
<comment type="subunit">
    <text evidence="5">Homodimer.</text>
</comment>
<evidence type="ECO:0000256" key="6">
    <source>
        <dbReference type="NCBIfam" id="TIGR01048"/>
    </source>
</evidence>
<comment type="caution">
    <text evidence="11">The sequence shown here is derived from an EMBL/GenBank/DDBJ whole genome shotgun (WGS) entry which is preliminary data.</text>
</comment>
<dbReference type="Proteomes" id="UP000485569">
    <property type="component" value="Unassembled WGS sequence"/>
</dbReference>
<feature type="active site" description="Proton donor" evidence="7">
    <location>
        <position position="362"/>
    </location>
</feature>
<gene>
    <name evidence="5 11" type="primary">lysA</name>
    <name evidence="11" type="ORF">BWY41_01590</name>
</gene>
<comment type="catalytic activity">
    <reaction evidence="5 8">
        <text>meso-2,6-diaminopimelate + H(+) = L-lysine + CO2</text>
        <dbReference type="Rhea" id="RHEA:15101"/>
        <dbReference type="ChEBI" id="CHEBI:15378"/>
        <dbReference type="ChEBI" id="CHEBI:16526"/>
        <dbReference type="ChEBI" id="CHEBI:32551"/>
        <dbReference type="ChEBI" id="CHEBI:57791"/>
        <dbReference type="EC" id="4.1.1.20"/>
    </reaction>
</comment>
<proteinExistence type="inferred from homology"/>
<feature type="binding site" evidence="5">
    <location>
        <position position="363"/>
    </location>
    <ligand>
        <name>substrate</name>
    </ligand>
</feature>
<feature type="binding site" evidence="5">
    <location>
        <position position="335"/>
    </location>
    <ligand>
        <name>substrate</name>
    </ligand>
</feature>